<accession>A0A1G6B5Z7</accession>
<feature type="DNA-binding region" description="H-T-H motif" evidence="2">
    <location>
        <begin position="29"/>
        <end position="48"/>
    </location>
</feature>
<dbReference type="InterPro" id="IPR009057">
    <property type="entry name" value="Homeodomain-like_sf"/>
</dbReference>
<evidence type="ECO:0000256" key="1">
    <source>
        <dbReference type="ARBA" id="ARBA00023125"/>
    </source>
</evidence>
<dbReference type="STRING" id="439219.SAMN02910293_00812"/>
<dbReference type="PANTHER" id="PTHR43479:SF11">
    <property type="entry name" value="ACREF_ENVCD OPERON REPRESSOR-RELATED"/>
    <property type="match status" value="1"/>
</dbReference>
<organism evidence="4 5">
    <name type="scientific">Streptococcus henryi</name>
    <dbReference type="NCBI Taxonomy" id="439219"/>
    <lineage>
        <taxon>Bacteria</taxon>
        <taxon>Bacillati</taxon>
        <taxon>Bacillota</taxon>
        <taxon>Bacilli</taxon>
        <taxon>Lactobacillales</taxon>
        <taxon>Streptococcaceae</taxon>
        <taxon>Streptococcus</taxon>
    </lineage>
</organism>
<dbReference type="InterPro" id="IPR001647">
    <property type="entry name" value="HTH_TetR"/>
</dbReference>
<evidence type="ECO:0000259" key="3">
    <source>
        <dbReference type="PROSITE" id="PS50977"/>
    </source>
</evidence>
<keyword evidence="5" id="KW-1185">Reference proteome</keyword>
<gene>
    <name evidence="4" type="ORF">SAMN02910293_00812</name>
</gene>
<dbReference type="AlphaFoldDB" id="A0A1G6B5Z7"/>
<dbReference type="Proteomes" id="UP000182508">
    <property type="component" value="Unassembled WGS sequence"/>
</dbReference>
<proteinExistence type="predicted"/>
<sequence>MDLRVIKTKTNIQNAMLTCLASQYFSEITVNAICKAAQCSRSTFYAHYDHKIQVIDDIADQIIEQIKPYIKQTFEKPEELLSVIDSLSQQLYQPHKDIIKLLLDPEFKDFGLEARLETLFKEQFLQRFEHIKGKEIISEMYSSCVMCNIKAIIENRTNQEEQEAIEELKVLLFQKLEKNQARKS</sequence>
<evidence type="ECO:0000313" key="4">
    <source>
        <dbReference type="EMBL" id="SDB16031.1"/>
    </source>
</evidence>
<evidence type="ECO:0000313" key="5">
    <source>
        <dbReference type="Proteomes" id="UP000182508"/>
    </source>
</evidence>
<dbReference type="PANTHER" id="PTHR43479">
    <property type="entry name" value="ACREF/ENVCD OPERON REPRESSOR-RELATED"/>
    <property type="match status" value="1"/>
</dbReference>
<feature type="domain" description="HTH tetR-type" evidence="3">
    <location>
        <begin position="6"/>
        <end position="66"/>
    </location>
</feature>
<protein>
    <submittedName>
        <fullName evidence="4">Transcriptional regulator, TetR family</fullName>
    </submittedName>
</protein>
<dbReference type="eggNOG" id="COG1309">
    <property type="taxonomic scope" value="Bacteria"/>
</dbReference>
<dbReference type="Gene3D" id="1.10.357.10">
    <property type="entry name" value="Tetracycline Repressor, domain 2"/>
    <property type="match status" value="1"/>
</dbReference>
<reference evidence="4 5" key="1">
    <citation type="submission" date="2016-10" db="EMBL/GenBank/DDBJ databases">
        <authorList>
            <person name="de Groot N.N."/>
        </authorList>
    </citation>
    <scope>NUCLEOTIDE SEQUENCE [LARGE SCALE GENOMIC DNA]</scope>
    <source>
        <strain evidence="4 5">A-4</strain>
    </source>
</reference>
<dbReference type="GO" id="GO:0003677">
    <property type="term" value="F:DNA binding"/>
    <property type="evidence" value="ECO:0007669"/>
    <property type="project" value="UniProtKB-UniRule"/>
</dbReference>
<dbReference type="InterPro" id="IPR050624">
    <property type="entry name" value="HTH-type_Tx_Regulator"/>
</dbReference>
<keyword evidence="1 2" id="KW-0238">DNA-binding</keyword>
<name>A0A1G6B5Z7_9STRE</name>
<dbReference type="PROSITE" id="PS50977">
    <property type="entry name" value="HTH_TETR_2"/>
    <property type="match status" value="1"/>
</dbReference>
<evidence type="ECO:0000256" key="2">
    <source>
        <dbReference type="PROSITE-ProRule" id="PRU00335"/>
    </source>
</evidence>
<dbReference type="RefSeq" id="WP_074485670.1">
    <property type="nucleotide sequence ID" value="NZ_FMXP01000009.1"/>
</dbReference>
<dbReference type="SUPFAM" id="SSF46689">
    <property type="entry name" value="Homeodomain-like"/>
    <property type="match status" value="1"/>
</dbReference>
<dbReference type="EMBL" id="FMXP01000009">
    <property type="protein sequence ID" value="SDB16031.1"/>
    <property type="molecule type" value="Genomic_DNA"/>
</dbReference>